<dbReference type="PANTHER" id="PTHR35568:SF1">
    <property type="entry name" value="TRANSCRIPTIONAL REGULATOR DAUR"/>
    <property type="match status" value="1"/>
</dbReference>
<dbReference type="Proteomes" id="UP000326505">
    <property type="component" value="Chromosome"/>
</dbReference>
<dbReference type="Proteomes" id="UP000549009">
    <property type="component" value="Unassembled WGS sequence"/>
</dbReference>
<dbReference type="Pfam" id="PF08348">
    <property type="entry name" value="PAS_6"/>
    <property type="match status" value="1"/>
</dbReference>
<dbReference type="OrthoDB" id="9796595at2"/>
<reference evidence="5 6" key="1">
    <citation type="submission" date="2017-09" db="EMBL/GenBank/DDBJ databases">
        <authorList>
            <person name="Lee N."/>
            <person name="Cho B.-K."/>
        </authorList>
    </citation>
    <scope>NUCLEOTIDE SEQUENCE [LARGE SCALE GENOMIC DNA]</scope>
    <source>
        <strain evidence="5 6">ATCC 27465</strain>
    </source>
</reference>
<sequence>MSAESVESTEGTDDVREAERDAIIAALAPVVEGLVATFGSLCEAVVHDYRRPEKSVVAIAGAVTGRSVGGSMSEIGMGMLARGDAAADELNYLTRTQDGKLVKSSTMLLRDGGGAVFGALCVNLDITAVQQASALIGELAGVAVRPEVPTTTFGDDVESVVSSIVDSHQLRQSRPWSELDRDARVELFRGLDDQGVFAVRGAVPQVAARLGISRASAYSYLAKSRAQGAPPPGPDTSPGAPA</sequence>
<dbReference type="RefSeq" id="WP_150509435.1">
    <property type="nucleotide sequence ID" value="NZ_BMSQ01000003.1"/>
</dbReference>
<evidence type="ECO:0000313" key="4">
    <source>
        <dbReference type="EMBL" id="MBB5101496.1"/>
    </source>
</evidence>
<gene>
    <name evidence="5" type="ORF">CP982_05500</name>
    <name evidence="4" type="ORF">FHS40_000549</name>
</gene>
<dbReference type="Pfam" id="PF13309">
    <property type="entry name" value="HTH_22"/>
    <property type="match status" value="1"/>
</dbReference>
<protein>
    <submittedName>
        <fullName evidence="4 5">Transcriptional regulator</fullName>
    </submittedName>
</protein>
<dbReference type="EMBL" id="CP023690">
    <property type="protein sequence ID" value="QEV58231.1"/>
    <property type="molecule type" value="Genomic_DNA"/>
</dbReference>
<dbReference type="EMBL" id="JACHJD010000001">
    <property type="protein sequence ID" value="MBB5101496.1"/>
    <property type="molecule type" value="Genomic_DNA"/>
</dbReference>
<dbReference type="KEGG" id="sspb:CP982_05500"/>
<evidence type="ECO:0000256" key="1">
    <source>
        <dbReference type="SAM" id="MobiDB-lite"/>
    </source>
</evidence>
<name>A0A5P2X1C3_STRST</name>
<dbReference type="InterPro" id="IPR013559">
    <property type="entry name" value="YheO"/>
</dbReference>
<evidence type="ECO:0000259" key="2">
    <source>
        <dbReference type="Pfam" id="PF08348"/>
    </source>
</evidence>
<organism evidence="5 6">
    <name type="scientific">Streptomyces spectabilis</name>
    <dbReference type="NCBI Taxonomy" id="68270"/>
    <lineage>
        <taxon>Bacteria</taxon>
        <taxon>Bacillati</taxon>
        <taxon>Actinomycetota</taxon>
        <taxon>Actinomycetes</taxon>
        <taxon>Kitasatosporales</taxon>
        <taxon>Streptomycetaceae</taxon>
        <taxon>Streptomyces</taxon>
    </lineage>
</organism>
<evidence type="ECO:0000313" key="5">
    <source>
        <dbReference type="EMBL" id="QEV58231.1"/>
    </source>
</evidence>
<accession>A0A5P2X1C3</accession>
<feature type="region of interest" description="Disordered" evidence="1">
    <location>
        <begin position="223"/>
        <end position="242"/>
    </location>
</feature>
<evidence type="ECO:0000313" key="6">
    <source>
        <dbReference type="Proteomes" id="UP000326505"/>
    </source>
</evidence>
<keyword evidence="7" id="KW-1185">Reference proteome</keyword>
<feature type="domain" description="YheO-like" evidence="2">
    <location>
        <begin position="26"/>
        <end position="133"/>
    </location>
</feature>
<dbReference type="InterPro" id="IPR039446">
    <property type="entry name" value="DauR-like"/>
</dbReference>
<proteinExistence type="predicted"/>
<feature type="compositionally biased region" description="Pro residues" evidence="1">
    <location>
        <begin position="229"/>
        <end position="242"/>
    </location>
</feature>
<evidence type="ECO:0000259" key="3">
    <source>
        <dbReference type="Pfam" id="PF13309"/>
    </source>
</evidence>
<feature type="domain" description="Transcriptional regulator DauR-like HTH" evidence="3">
    <location>
        <begin position="161"/>
        <end position="221"/>
    </location>
</feature>
<dbReference type="InterPro" id="IPR039445">
    <property type="entry name" value="DauR-like_HTH"/>
</dbReference>
<dbReference type="AlphaFoldDB" id="A0A5P2X1C3"/>
<reference evidence="4 7" key="2">
    <citation type="submission" date="2020-08" db="EMBL/GenBank/DDBJ databases">
        <title>Genomic Encyclopedia of Type Strains, Phase III (KMG-III): the genomes of soil and plant-associated and newly described type strains.</title>
        <authorList>
            <person name="Whitman W."/>
        </authorList>
    </citation>
    <scope>NUCLEOTIDE SEQUENCE [LARGE SCALE GENOMIC DNA]</scope>
    <source>
        <strain evidence="4 7">CECT 3146</strain>
    </source>
</reference>
<dbReference type="PANTHER" id="PTHR35568">
    <property type="entry name" value="TRANSCRIPTIONAL REGULATOR DAUR"/>
    <property type="match status" value="1"/>
</dbReference>
<evidence type="ECO:0000313" key="7">
    <source>
        <dbReference type="Proteomes" id="UP000549009"/>
    </source>
</evidence>